<reference evidence="1" key="1">
    <citation type="journal article" date="2021" name="New Phytol.">
        <title>Evolutionary innovations through gain and loss of genes in the ectomycorrhizal Boletales.</title>
        <authorList>
            <person name="Wu G."/>
            <person name="Miyauchi S."/>
            <person name="Morin E."/>
            <person name="Kuo A."/>
            <person name="Drula E."/>
            <person name="Varga T."/>
            <person name="Kohler A."/>
            <person name="Feng B."/>
            <person name="Cao Y."/>
            <person name="Lipzen A."/>
            <person name="Daum C."/>
            <person name="Hundley H."/>
            <person name="Pangilinan J."/>
            <person name="Johnson J."/>
            <person name="Barry K."/>
            <person name="LaButti K."/>
            <person name="Ng V."/>
            <person name="Ahrendt S."/>
            <person name="Min B."/>
            <person name="Choi I.G."/>
            <person name="Park H."/>
            <person name="Plett J.M."/>
            <person name="Magnuson J."/>
            <person name="Spatafora J.W."/>
            <person name="Nagy L.G."/>
            <person name="Henrissat B."/>
            <person name="Grigoriev I.V."/>
            <person name="Yang Z.L."/>
            <person name="Xu J."/>
            <person name="Martin F.M."/>
        </authorList>
    </citation>
    <scope>NUCLEOTIDE SEQUENCE</scope>
    <source>
        <strain evidence="1">ATCC 28755</strain>
    </source>
</reference>
<organism evidence="1 2">
    <name type="scientific">Hygrophoropsis aurantiaca</name>
    <dbReference type="NCBI Taxonomy" id="72124"/>
    <lineage>
        <taxon>Eukaryota</taxon>
        <taxon>Fungi</taxon>
        <taxon>Dikarya</taxon>
        <taxon>Basidiomycota</taxon>
        <taxon>Agaricomycotina</taxon>
        <taxon>Agaricomycetes</taxon>
        <taxon>Agaricomycetidae</taxon>
        <taxon>Boletales</taxon>
        <taxon>Coniophorineae</taxon>
        <taxon>Hygrophoropsidaceae</taxon>
        <taxon>Hygrophoropsis</taxon>
    </lineage>
</organism>
<proteinExistence type="predicted"/>
<protein>
    <submittedName>
        <fullName evidence="1">Uncharacterized protein</fullName>
    </submittedName>
</protein>
<sequence length="656" mass="71923">MVLKGHNTLSFSIFPRFGLGSNHKSDTVDHTRDAEKRDEDWYIPYNKPYEPPRNASMAVRDNWTNRVHQEEVDHTMGETVLPHRYGGGINVNHSDPGGQGLLPANHGASLRNRARSDVTPRAVSSSSGINPNTTRSRRYPSTTQRTQAPVVTNSTTHGGIGESPSPPQRLPSPPQSSKRASFFSFGSSRKFQHPHQPPQAPPSSYPKTMPGEWPSGSPSQSAGIHAASVPITSEVDEYFDSYYSTLIPPSKTRSNGNLNLPRVDTSNLLGKRLSGRTALSDAPDSSVSSPATTYNSPTYTHAPHPYAYASSSTSLQIPRNISQPLRHTPSQIHHQQQGSGSSASNYSRTLHPTFPVSVTHNPRVPRNALDVSRHNTSALPLKASVSTPDLYSASRANVPTPRPTKKTSPPVSKGIDRWFSAETWCDAVLFPRPRFKIKTGAGTSDSGSGRIISPPSTPISGDQAPETGTRTKASLFGGRPRAASVMDGERKERRSLVKSRSAADLLSGPSVPSIPLREITRSDYFRAPAAEQNKPEEPKEAEAQDELPLPTPVPSLTQYVFFDFFFSVTFRVCSFYYYRHTHVFKHELLPTESSKTARFFSNSARLGKTRLPAPWGINVPDPCPVHAPRPFRTHRPALVTKQKGAELSISSPLELF</sequence>
<name>A0ACB8A957_9AGAM</name>
<accession>A0ACB8A957</accession>
<comment type="caution">
    <text evidence="1">The sequence shown here is derived from an EMBL/GenBank/DDBJ whole genome shotgun (WGS) entry which is preliminary data.</text>
</comment>
<dbReference type="EMBL" id="MU267750">
    <property type="protein sequence ID" value="KAH7909607.1"/>
    <property type="molecule type" value="Genomic_DNA"/>
</dbReference>
<gene>
    <name evidence="1" type="ORF">BJ138DRAFT_207807</name>
</gene>
<evidence type="ECO:0000313" key="1">
    <source>
        <dbReference type="EMBL" id="KAH7909607.1"/>
    </source>
</evidence>
<keyword evidence="2" id="KW-1185">Reference proteome</keyword>
<evidence type="ECO:0000313" key="2">
    <source>
        <dbReference type="Proteomes" id="UP000790377"/>
    </source>
</evidence>
<dbReference type="Proteomes" id="UP000790377">
    <property type="component" value="Unassembled WGS sequence"/>
</dbReference>